<evidence type="ECO:0000313" key="3">
    <source>
        <dbReference type="Proteomes" id="UP000195105"/>
    </source>
</evidence>
<sequence>MDLCLYTDSVPDLTLEEALDLTVRLGGTAVEIAAGGQSSAPHMDVFTLVNDAAERGKFADALASRGLRMGAMNCSAWPMHPKVGARHVEIMKAAVRLAEQLGVRKIVTMTGNPGESPDAQLTNWIFYPWPPENIELLHRQWDETIAFWQKFAPFAADHGVEQIALELHPLHMVYNVPTLLRLREAVGPIIGANVDPSHMFWQRMDPAAVVRTLGDAVHHVHLKDVEYRTDQLALAGVLDNRPYSTPEERAWTFRTVGHGHGTEFWAPFIDALAEVGYDDVVSIENEDPVQDAVEGVTDAARFIKPLLP</sequence>
<evidence type="ECO:0000259" key="1">
    <source>
        <dbReference type="Pfam" id="PF01261"/>
    </source>
</evidence>
<name>A0A243SC59_9ACTN</name>
<dbReference type="RefSeq" id="WP_086599325.1">
    <property type="nucleotide sequence ID" value="NZ_NGFN01000009.1"/>
</dbReference>
<dbReference type="Proteomes" id="UP000195105">
    <property type="component" value="Unassembled WGS sequence"/>
</dbReference>
<dbReference type="InterPro" id="IPR036237">
    <property type="entry name" value="Xyl_isomerase-like_sf"/>
</dbReference>
<dbReference type="EMBL" id="NGFN01000009">
    <property type="protein sequence ID" value="OUD04630.1"/>
    <property type="molecule type" value="Genomic_DNA"/>
</dbReference>
<proteinExistence type="predicted"/>
<accession>A0A243SC59</accession>
<comment type="caution">
    <text evidence="2">The sequence shown here is derived from an EMBL/GenBank/DDBJ whole genome shotgun (WGS) entry which is preliminary data.</text>
</comment>
<evidence type="ECO:0000313" key="2">
    <source>
        <dbReference type="EMBL" id="OUD04630.1"/>
    </source>
</evidence>
<dbReference type="PANTHER" id="PTHR12110:SF21">
    <property type="entry name" value="XYLOSE ISOMERASE-LIKE TIM BARREL DOMAIN-CONTAINING PROTEIN"/>
    <property type="match status" value="1"/>
</dbReference>
<organism evidence="2 3">
    <name type="scientific">Streptomyces swartbergensis</name>
    <dbReference type="NCBI Taxonomy" id="487165"/>
    <lineage>
        <taxon>Bacteria</taxon>
        <taxon>Bacillati</taxon>
        <taxon>Actinomycetota</taxon>
        <taxon>Actinomycetes</taxon>
        <taxon>Kitasatosporales</taxon>
        <taxon>Streptomycetaceae</taxon>
        <taxon>Streptomyces</taxon>
    </lineage>
</organism>
<protein>
    <recommendedName>
        <fullName evidence="1">Xylose isomerase-like TIM barrel domain-containing protein</fullName>
    </recommendedName>
</protein>
<dbReference type="SUPFAM" id="SSF51658">
    <property type="entry name" value="Xylose isomerase-like"/>
    <property type="match status" value="1"/>
</dbReference>
<feature type="domain" description="Xylose isomerase-like TIM barrel" evidence="1">
    <location>
        <begin position="20"/>
        <end position="305"/>
    </location>
</feature>
<gene>
    <name evidence="2" type="ORF">CA983_03100</name>
</gene>
<dbReference type="AlphaFoldDB" id="A0A243SC59"/>
<dbReference type="Gene3D" id="3.20.20.150">
    <property type="entry name" value="Divalent-metal-dependent TIM barrel enzymes"/>
    <property type="match status" value="1"/>
</dbReference>
<dbReference type="InterPro" id="IPR050312">
    <property type="entry name" value="IolE/XylAMocC-like"/>
</dbReference>
<reference evidence="2 3" key="1">
    <citation type="submission" date="2017-05" db="EMBL/GenBank/DDBJ databases">
        <title>Biotechnological potential of actinobacteria isolated from South African environments.</title>
        <authorList>
            <person name="Le Roes-Hill M."/>
            <person name="Prins A."/>
            <person name="Durrell K.A."/>
        </authorList>
    </citation>
    <scope>NUCLEOTIDE SEQUENCE [LARGE SCALE GENOMIC DNA]</scope>
    <source>
        <strain evidence="2 3">HMC13</strain>
    </source>
</reference>
<keyword evidence="3" id="KW-1185">Reference proteome</keyword>
<dbReference type="PANTHER" id="PTHR12110">
    <property type="entry name" value="HYDROXYPYRUVATE ISOMERASE"/>
    <property type="match status" value="1"/>
</dbReference>
<dbReference type="InterPro" id="IPR013022">
    <property type="entry name" value="Xyl_isomerase-like_TIM-brl"/>
</dbReference>
<dbReference type="Pfam" id="PF01261">
    <property type="entry name" value="AP_endonuc_2"/>
    <property type="match status" value="1"/>
</dbReference>